<reference evidence="10" key="2">
    <citation type="submission" date="2025-09" db="UniProtKB">
        <authorList>
            <consortium name="Ensembl"/>
        </authorList>
    </citation>
    <scope>IDENTIFICATION</scope>
</reference>
<organism evidence="10 11">
    <name type="scientific">Leptobrachium leishanense</name>
    <name type="common">Leishan spiny toad</name>
    <dbReference type="NCBI Taxonomy" id="445787"/>
    <lineage>
        <taxon>Eukaryota</taxon>
        <taxon>Metazoa</taxon>
        <taxon>Chordata</taxon>
        <taxon>Craniata</taxon>
        <taxon>Vertebrata</taxon>
        <taxon>Euteleostomi</taxon>
        <taxon>Amphibia</taxon>
        <taxon>Batrachia</taxon>
        <taxon>Anura</taxon>
        <taxon>Pelobatoidea</taxon>
        <taxon>Megophryidae</taxon>
        <taxon>Leptobrachium</taxon>
    </lineage>
</organism>
<dbReference type="InterPro" id="IPR002181">
    <property type="entry name" value="Fibrinogen_a/b/g_C_dom"/>
</dbReference>
<evidence type="ECO:0000256" key="2">
    <source>
        <dbReference type="ARBA" id="ARBA00022525"/>
    </source>
</evidence>
<dbReference type="GO" id="GO:0034116">
    <property type="term" value="P:positive regulation of heterotypic cell-cell adhesion"/>
    <property type="evidence" value="ECO:0007669"/>
    <property type="project" value="TreeGrafter"/>
</dbReference>
<dbReference type="SMART" id="SM01212">
    <property type="entry name" value="Fib_alpha"/>
    <property type="match status" value="1"/>
</dbReference>
<dbReference type="GO" id="GO:0005577">
    <property type="term" value="C:fibrinogen complex"/>
    <property type="evidence" value="ECO:0007669"/>
    <property type="project" value="InterPro"/>
</dbReference>
<dbReference type="InterPro" id="IPR014716">
    <property type="entry name" value="Fibrinogen_a/b/g_C_1"/>
</dbReference>
<dbReference type="InterPro" id="IPR036056">
    <property type="entry name" value="Fibrinogen-like_C"/>
</dbReference>
<dbReference type="Gene3D" id="4.10.530.10">
    <property type="entry name" value="Gamma-fibrinogen Carboxyl Terminal Fragment, domain 2"/>
    <property type="match status" value="1"/>
</dbReference>
<evidence type="ECO:0000313" key="10">
    <source>
        <dbReference type="Ensembl" id="ENSLLEP00000032775.1"/>
    </source>
</evidence>
<evidence type="ECO:0000256" key="3">
    <source>
        <dbReference type="ARBA" id="ARBA00022696"/>
    </source>
</evidence>
<dbReference type="GO" id="GO:0030194">
    <property type="term" value="P:positive regulation of blood coagulation"/>
    <property type="evidence" value="ECO:0007669"/>
    <property type="project" value="Ensembl"/>
</dbReference>
<dbReference type="PROSITE" id="PS51406">
    <property type="entry name" value="FIBRINOGEN_C_2"/>
    <property type="match status" value="1"/>
</dbReference>
<dbReference type="OrthoDB" id="9945370at2759"/>
<comment type="subunit">
    <text evidence="7">Heterohexamer; disulfide linked. Contains 2 sets of 3 non-identical chains (alpha, beta and gamma). The 2 heterotrimers are in head to head conformation with the N-termini in a small central domain.</text>
</comment>
<dbReference type="SUPFAM" id="SSF56496">
    <property type="entry name" value="Fibrinogen C-terminal domain-like"/>
    <property type="match status" value="1"/>
</dbReference>
<dbReference type="GO" id="GO:0030674">
    <property type="term" value="F:protein-macromolecule adaptor activity"/>
    <property type="evidence" value="ECO:0007669"/>
    <property type="project" value="TreeGrafter"/>
</dbReference>
<name>A0A8C5Q4F5_9ANUR</name>
<keyword evidence="4" id="KW-0175">Coiled coil</keyword>
<dbReference type="PANTHER" id="PTHR47221">
    <property type="entry name" value="FIBRINOGEN ALPHA CHAIN"/>
    <property type="match status" value="1"/>
</dbReference>
<evidence type="ECO:0000256" key="1">
    <source>
        <dbReference type="ARBA" id="ARBA00004613"/>
    </source>
</evidence>
<dbReference type="InterPro" id="IPR037579">
    <property type="entry name" value="FIB_ANG-like"/>
</dbReference>
<evidence type="ECO:0000256" key="8">
    <source>
        <dbReference type="SAM" id="MobiDB-lite"/>
    </source>
</evidence>
<dbReference type="Ensembl" id="ENSLLET00000034037.1">
    <property type="protein sequence ID" value="ENSLLEP00000032775.1"/>
    <property type="gene ID" value="ENSLLEG00000020718.1"/>
</dbReference>
<dbReference type="AlphaFoldDB" id="A0A8C5Q4F5"/>
<dbReference type="PANTHER" id="PTHR47221:SF3">
    <property type="entry name" value="FIBRINOGEN ALPHA CHAIN"/>
    <property type="match status" value="1"/>
</dbReference>
<evidence type="ECO:0000313" key="11">
    <source>
        <dbReference type="Proteomes" id="UP000694569"/>
    </source>
</evidence>
<accession>A0A8C5Q4F5</accession>
<feature type="domain" description="Fibrinogen C-terminal" evidence="9">
    <location>
        <begin position="516"/>
        <end position="756"/>
    </location>
</feature>
<dbReference type="GO" id="GO:0070527">
    <property type="term" value="P:platelet aggregation"/>
    <property type="evidence" value="ECO:0007669"/>
    <property type="project" value="Ensembl"/>
</dbReference>
<dbReference type="CDD" id="cd00087">
    <property type="entry name" value="FReD"/>
    <property type="match status" value="1"/>
</dbReference>
<dbReference type="InterPro" id="IPR012290">
    <property type="entry name" value="Fibrinogen_a/b/g_coil_dom"/>
</dbReference>
<dbReference type="SUPFAM" id="SSF58010">
    <property type="entry name" value="Fibrinogen coiled-coil and central regions"/>
    <property type="match status" value="1"/>
</dbReference>
<evidence type="ECO:0000256" key="6">
    <source>
        <dbReference type="ARBA" id="ARBA00023157"/>
    </source>
</evidence>
<dbReference type="Pfam" id="PF00147">
    <property type="entry name" value="Fibrinogen_C"/>
    <property type="match status" value="1"/>
</dbReference>
<dbReference type="Proteomes" id="UP000694569">
    <property type="component" value="Unplaced"/>
</dbReference>
<evidence type="ECO:0000256" key="4">
    <source>
        <dbReference type="ARBA" id="ARBA00023054"/>
    </source>
</evidence>
<dbReference type="NCBIfam" id="NF040941">
    <property type="entry name" value="GGGWT_bact"/>
    <property type="match status" value="1"/>
</dbReference>
<dbReference type="GO" id="GO:0042730">
    <property type="term" value="P:fibrinolysis"/>
    <property type="evidence" value="ECO:0007669"/>
    <property type="project" value="TreeGrafter"/>
</dbReference>
<feature type="region of interest" description="Disordered" evidence="8">
    <location>
        <begin position="295"/>
        <end position="324"/>
    </location>
</feature>
<dbReference type="Gene3D" id="3.90.215.10">
    <property type="entry name" value="Gamma Fibrinogen, chain A, domain 1"/>
    <property type="match status" value="1"/>
</dbReference>
<dbReference type="GO" id="GO:0005102">
    <property type="term" value="F:signaling receptor binding"/>
    <property type="evidence" value="ECO:0007669"/>
    <property type="project" value="InterPro"/>
</dbReference>
<evidence type="ECO:0000256" key="7">
    <source>
        <dbReference type="ARBA" id="ARBA00025974"/>
    </source>
</evidence>
<keyword evidence="3" id="KW-0356">Hemostasis</keyword>
<proteinExistence type="predicted"/>
<keyword evidence="2" id="KW-0964">Secreted</keyword>
<dbReference type="Gene3D" id="1.20.5.50">
    <property type="match status" value="1"/>
</dbReference>
<evidence type="ECO:0000259" key="9">
    <source>
        <dbReference type="PROSITE" id="PS51406"/>
    </source>
</evidence>
<dbReference type="GO" id="GO:0072377">
    <property type="term" value="P:blood coagulation, common pathway"/>
    <property type="evidence" value="ECO:0007669"/>
    <property type="project" value="TreeGrafter"/>
</dbReference>
<keyword evidence="5" id="KW-0094">Blood coagulation</keyword>
<dbReference type="GO" id="GO:0005201">
    <property type="term" value="F:extracellular matrix structural constituent"/>
    <property type="evidence" value="ECO:0007669"/>
    <property type="project" value="TreeGrafter"/>
</dbReference>
<evidence type="ECO:0000256" key="5">
    <source>
        <dbReference type="ARBA" id="ARBA00023084"/>
    </source>
</evidence>
<dbReference type="SMART" id="SM00186">
    <property type="entry name" value="FBG"/>
    <property type="match status" value="1"/>
</dbReference>
<dbReference type="GO" id="GO:0051258">
    <property type="term" value="P:protein polymerization"/>
    <property type="evidence" value="ECO:0007669"/>
    <property type="project" value="InterPro"/>
</dbReference>
<reference evidence="10" key="1">
    <citation type="submission" date="2025-08" db="UniProtKB">
        <authorList>
            <consortium name="Ensembl"/>
        </authorList>
    </citation>
    <scope>IDENTIFICATION</scope>
</reference>
<keyword evidence="6" id="KW-1015">Disulfide bond</keyword>
<dbReference type="Pfam" id="PF08702">
    <property type="entry name" value="Fib_alpha"/>
    <property type="match status" value="1"/>
</dbReference>
<keyword evidence="11" id="KW-1185">Reference proteome</keyword>
<sequence>MQEIKTKQIYRLTENKYVGNIVTLLHSQDFEEEGGGIRGPRIVEPKTSSDCKQDKNWPICADEDWGPKCPSGCRIAGLATQADKDYSKRIDTIRQKLKDSEVNYKSVDVKTKETYEYVKNNLVEAQQSDGKYNQKSQTLRNKIEFLVTKVSNQVERILALQRSIRDQVVDIKRLEVDIDIKLRSCKGSCAKSVDYNVDNDSYENIQKLLLQAESSVLKPNTNVPRVLKMRPTKDSSVDPRYKTEAQLSNQEKELKIFTDIEQYSFILEGRRVTGHSEIPSSGTSTSVLGKEVTITGSKGTGQGGGKIVGTGTSGSSTTHESTHVVSCTKTITKKITHGPGGPKEEIVETYTGGEECEKLGKLKSEGKGELLPDSTYNVKISGSGSSGSTGGKVPSYEEFLTIAGANPGTCQNCGSTGTSSGSKTSHTAGGYADLGDDDIDDFNLDFHGTPSFTPLKSQSSYTKTVVSSSSSTGGTQYDTKYKSKQIFEDHGPLQQDVSGEDTPDLQARSVNKEVKLVSHYTGTDCDDIRQKHRSGAKSGIFKIKPEGSTKVLSVYCDQDTELGGWILIQQREDGSVNFNRTWEDYKNGFGSIDSNGKGEFYLGNEYIHLLTQTDTVLRIELEDWSGEKVHAEYNIHLGSESEGYVLKVSEYGGNAGDALIEGSKEDGEYTSHNNMKFSTYDRDSDKWEENCAEMYGGGWWFNNCQAANLNGVYYSGGQYDPRNNVPYEIENGIVWVPFKAADYSLQTVRMKIRPAETSK</sequence>
<feature type="compositionally biased region" description="Low complexity" evidence="8">
    <location>
        <begin position="313"/>
        <end position="324"/>
    </location>
</feature>
<dbReference type="InterPro" id="IPR020837">
    <property type="entry name" value="Fibrinogen_CS"/>
</dbReference>
<comment type="subcellular location">
    <subcellularLocation>
        <location evidence="1">Secreted</location>
    </subcellularLocation>
</comment>
<feature type="compositionally biased region" description="Gly residues" evidence="8">
    <location>
        <begin position="298"/>
        <end position="312"/>
    </location>
</feature>
<dbReference type="PROSITE" id="PS00514">
    <property type="entry name" value="FIBRINOGEN_C_1"/>
    <property type="match status" value="1"/>
</dbReference>
<protein>
    <submittedName>
        <fullName evidence="10">Fibrinogen alpha chain</fullName>
    </submittedName>
</protein>
<dbReference type="GeneTree" id="ENSGT00940000157467"/>